<evidence type="ECO:0000259" key="2">
    <source>
        <dbReference type="Pfam" id="PF13175"/>
    </source>
</evidence>
<reference evidence="3 4" key="1">
    <citation type="submission" date="2019-01" db="EMBL/GenBank/DDBJ databases">
        <title>Whole genome shotgun sequencing of Pseudomonas spp. isolated by its ability to degrade furfural.</title>
        <authorList>
            <person name="Donoso R."/>
            <person name="Farkas C."/>
            <person name="Villegas P."/>
            <person name="Gonzales-Toro F."/>
            <person name="Guajardo-Parra M."/>
            <person name="Araya-Nail M."/>
            <person name="Morgante V."/>
            <person name="Perez-Pantoja D."/>
        </authorList>
    </citation>
    <scope>NUCLEOTIDE SEQUENCE [LARGE SCALE GENOMIC DNA]</scope>
    <source>
        <strain evidence="3 4">VN231</strain>
    </source>
</reference>
<dbReference type="RefSeq" id="WP_143502525.1">
    <property type="nucleotide sequence ID" value="NZ_SCFV01000009.1"/>
</dbReference>
<organism evidence="3 4">
    <name type="scientific">Ectopseudomonas mendocina</name>
    <name type="common">Pseudomonas mendocina</name>
    <dbReference type="NCBI Taxonomy" id="300"/>
    <lineage>
        <taxon>Bacteria</taxon>
        <taxon>Pseudomonadati</taxon>
        <taxon>Pseudomonadota</taxon>
        <taxon>Gammaproteobacteria</taxon>
        <taxon>Pseudomonadales</taxon>
        <taxon>Pseudomonadaceae</taxon>
        <taxon>Ectopseudomonas</taxon>
    </lineage>
</organism>
<name>A0ABD7RVS3_ECTME</name>
<dbReference type="InterPro" id="IPR051396">
    <property type="entry name" value="Bact_Antivir_Def_Nuclease"/>
</dbReference>
<dbReference type="Proteomes" id="UP000317327">
    <property type="component" value="Unassembled WGS sequence"/>
</dbReference>
<evidence type="ECO:0000313" key="4">
    <source>
        <dbReference type="Proteomes" id="UP000317327"/>
    </source>
</evidence>
<dbReference type="InterPro" id="IPR027417">
    <property type="entry name" value="P-loop_NTPase"/>
</dbReference>
<comment type="caution">
    <text evidence="3">The sequence shown here is derived from an EMBL/GenBank/DDBJ whole genome shotgun (WGS) entry which is preliminary data.</text>
</comment>
<accession>A0ABD7RVS3</accession>
<dbReference type="PANTHER" id="PTHR43581:SF4">
    <property type="entry name" value="ATP_GTP PHOSPHATASE"/>
    <property type="match status" value="1"/>
</dbReference>
<protein>
    <recommendedName>
        <fullName evidence="2">Endonuclease GajA/Old nuclease/RecF-like AAA domain-containing protein</fullName>
    </recommendedName>
</protein>
<feature type="coiled-coil region" evidence="1">
    <location>
        <begin position="125"/>
        <end position="152"/>
    </location>
</feature>
<dbReference type="Pfam" id="PF13175">
    <property type="entry name" value="AAA_15"/>
    <property type="match status" value="1"/>
</dbReference>
<gene>
    <name evidence="3" type="ORF">EQ836_18505</name>
</gene>
<evidence type="ECO:0000313" key="3">
    <source>
        <dbReference type="EMBL" id="TRO14771.1"/>
    </source>
</evidence>
<proteinExistence type="predicted"/>
<dbReference type="AlphaFoldDB" id="A0ABD7RVS3"/>
<dbReference type="EMBL" id="SCFV01000009">
    <property type="protein sequence ID" value="TRO14771.1"/>
    <property type="molecule type" value="Genomic_DNA"/>
</dbReference>
<dbReference type="PANTHER" id="PTHR43581">
    <property type="entry name" value="ATP/GTP PHOSPHATASE"/>
    <property type="match status" value="1"/>
</dbReference>
<evidence type="ECO:0000256" key="1">
    <source>
        <dbReference type="SAM" id="Coils"/>
    </source>
</evidence>
<sequence length="507" mass="57108">MGDRDHIAYATAKTQWIKGSPAIEIEYILSFTKKFDPGIYNFVIKIAEIDYELGDEFTLKIVLEHNEKEDVKQDVYLNNTRLEKYAAIEIHKRIESSTLAFFHNSAEVGLNGMFAGGAMRLAQDLMLSGDEKKELEAEQERLKKKIKKLAGKHKAELSGLLGRLEEKYDVELTVFERYLSGSIPPGINLKDKSLEVPLAEWGTGTQNRTHIMMSILQANKIKSDTSNLNRVSPIILIEEPESFLHPSAQAEFGRVIRSLSRDLGIQIIITTHSPYMLCQEYPESNILLDRKLFRGIPKQTEVIAVDSDAWMSPFSQILGLNHESFEPWQKVIGARKDNAILVEGIIDKEYIEFISSLQIPGFTLPEGIEVLPYQGKDSLKNSILLKFVLDKFDKSLVTFDMDANNELQKTMSNLGLTEGKDYLSIGLNEPGKDCIEGLLPPAILSAVFGQHHSLVMKSGSPSPADRKSAKNELKRLLLDEFKKSKNIGKNELSGFKKLFTLINQTFK</sequence>
<keyword evidence="1" id="KW-0175">Coiled coil</keyword>
<feature type="domain" description="Endonuclease GajA/Old nuclease/RecF-like AAA" evidence="2">
    <location>
        <begin position="111"/>
        <end position="276"/>
    </location>
</feature>
<dbReference type="Gene3D" id="3.40.50.300">
    <property type="entry name" value="P-loop containing nucleotide triphosphate hydrolases"/>
    <property type="match status" value="1"/>
</dbReference>
<dbReference type="SUPFAM" id="SSF52540">
    <property type="entry name" value="P-loop containing nucleoside triphosphate hydrolases"/>
    <property type="match status" value="1"/>
</dbReference>
<dbReference type="InterPro" id="IPR041685">
    <property type="entry name" value="AAA_GajA/Old/RecF-like"/>
</dbReference>